<dbReference type="AlphaFoldDB" id="A0A183FW32"/>
<sequence length="98" mass="11437">MIRVQFLKLEGCELSDRYIFNVPEINCKVKYLCLRDNKFTKPWQLLSIRFPLSQCRFCERVRPRMSEVLTPTRWVGLEVVNCLEDVAVVDSNGVQNAA</sequence>
<evidence type="ECO:0000313" key="3">
    <source>
        <dbReference type="WBParaSite" id="HPBE_0001260601-mRNA-1"/>
    </source>
</evidence>
<dbReference type="EMBL" id="UZAH01027567">
    <property type="protein sequence ID" value="VDO92903.1"/>
    <property type="molecule type" value="Genomic_DNA"/>
</dbReference>
<organism evidence="2 3">
    <name type="scientific">Heligmosomoides polygyrus</name>
    <name type="common">Parasitic roundworm</name>
    <dbReference type="NCBI Taxonomy" id="6339"/>
    <lineage>
        <taxon>Eukaryota</taxon>
        <taxon>Metazoa</taxon>
        <taxon>Ecdysozoa</taxon>
        <taxon>Nematoda</taxon>
        <taxon>Chromadorea</taxon>
        <taxon>Rhabditida</taxon>
        <taxon>Rhabditina</taxon>
        <taxon>Rhabditomorpha</taxon>
        <taxon>Strongyloidea</taxon>
        <taxon>Heligmosomidae</taxon>
        <taxon>Heligmosomoides</taxon>
    </lineage>
</organism>
<accession>A0A183FW32</accession>
<evidence type="ECO:0000313" key="1">
    <source>
        <dbReference type="EMBL" id="VDO92903.1"/>
    </source>
</evidence>
<reference evidence="1 2" key="1">
    <citation type="submission" date="2018-11" db="EMBL/GenBank/DDBJ databases">
        <authorList>
            <consortium name="Pathogen Informatics"/>
        </authorList>
    </citation>
    <scope>NUCLEOTIDE SEQUENCE [LARGE SCALE GENOMIC DNA]</scope>
</reference>
<keyword evidence="2" id="KW-1185">Reference proteome</keyword>
<reference evidence="3" key="2">
    <citation type="submission" date="2019-09" db="UniProtKB">
        <authorList>
            <consortium name="WormBaseParasite"/>
        </authorList>
    </citation>
    <scope>IDENTIFICATION</scope>
</reference>
<proteinExistence type="predicted"/>
<dbReference type="WBParaSite" id="HPBE_0001260601-mRNA-1">
    <property type="protein sequence ID" value="HPBE_0001260601-mRNA-1"/>
    <property type="gene ID" value="HPBE_0001260601"/>
</dbReference>
<evidence type="ECO:0000313" key="2">
    <source>
        <dbReference type="Proteomes" id="UP000050761"/>
    </source>
</evidence>
<dbReference type="Proteomes" id="UP000050761">
    <property type="component" value="Unassembled WGS sequence"/>
</dbReference>
<gene>
    <name evidence="1" type="ORF">HPBE_LOCUS12607</name>
</gene>
<protein>
    <submittedName>
        <fullName evidence="3">Leucine Rich repeat-containing domain protein</fullName>
    </submittedName>
</protein>
<name>A0A183FW32_HELPZ</name>
<accession>A0A3P8AN78</accession>